<dbReference type="Proteomes" id="UP000023435">
    <property type="component" value="Unassembled WGS sequence"/>
</dbReference>
<comment type="caution">
    <text evidence="2">The sequence shown here is derived from an EMBL/GenBank/DDBJ whole genome shotgun (WGS) entry which is preliminary data.</text>
</comment>
<name>A0A120AGW6_9GAMM</name>
<organism evidence="2 3">
    <name type="scientific">Lysobacter capsici AZ78</name>
    <dbReference type="NCBI Taxonomy" id="1444315"/>
    <lineage>
        <taxon>Bacteria</taxon>
        <taxon>Pseudomonadati</taxon>
        <taxon>Pseudomonadota</taxon>
        <taxon>Gammaproteobacteria</taxon>
        <taxon>Lysobacterales</taxon>
        <taxon>Lysobacteraceae</taxon>
        <taxon>Lysobacter</taxon>
    </lineage>
</organism>
<feature type="compositionally biased region" description="Basic and acidic residues" evidence="1">
    <location>
        <begin position="70"/>
        <end position="82"/>
    </location>
</feature>
<reference evidence="2 3" key="1">
    <citation type="journal article" date="2014" name="Genome Announc.">
        <title>Draft Genome Sequence of Lysobacter capsici AZ78, a Bacterium Antagonistic to Plant-Pathogenic Oomycetes.</title>
        <authorList>
            <person name="Puopolo G."/>
            <person name="Sonego P."/>
            <person name="Engelen K."/>
            <person name="Pertot I."/>
        </authorList>
    </citation>
    <scope>NUCLEOTIDE SEQUENCE [LARGE SCALE GENOMIC DNA]</scope>
    <source>
        <strain evidence="2 3">AZ78</strain>
    </source>
</reference>
<accession>A0A120AGW6</accession>
<gene>
    <name evidence="2" type="ORF">AZ78_2762</name>
</gene>
<protein>
    <submittedName>
        <fullName evidence="2">Uncharacterized protein</fullName>
    </submittedName>
</protein>
<keyword evidence="3" id="KW-1185">Reference proteome</keyword>
<dbReference type="EMBL" id="JAJA02000001">
    <property type="protein sequence ID" value="KWS05211.1"/>
    <property type="molecule type" value="Genomic_DNA"/>
</dbReference>
<evidence type="ECO:0000313" key="2">
    <source>
        <dbReference type="EMBL" id="KWS05211.1"/>
    </source>
</evidence>
<proteinExistence type="predicted"/>
<evidence type="ECO:0000313" key="3">
    <source>
        <dbReference type="Proteomes" id="UP000023435"/>
    </source>
</evidence>
<dbReference type="AlphaFoldDB" id="A0A120AGW6"/>
<evidence type="ECO:0000256" key="1">
    <source>
        <dbReference type="SAM" id="MobiDB-lite"/>
    </source>
</evidence>
<feature type="region of interest" description="Disordered" evidence="1">
    <location>
        <begin position="60"/>
        <end position="82"/>
    </location>
</feature>
<sequence>MTSPDAATQGATGSATVCRIALASGLGNPQHGARAGRVDDASTRLPLALRSGAPVSAIVSRRSTLAPTTARDREPARFERAR</sequence>